<dbReference type="GO" id="GO:0004466">
    <property type="term" value="F:long-chain fatty acyl-CoA dehydrogenase activity"/>
    <property type="evidence" value="ECO:0007669"/>
    <property type="project" value="UniProtKB-EC"/>
</dbReference>
<dbReference type="EC" id="1.3.8.8" evidence="5"/>
<evidence type="ECO:0000256" key="8">
    <source>
        <dbReference type="ARBA" id="ARBA00022827"/>
    </source>
</evidence>
<organism evidence="19 20">
    <name type="scientific">Permianibacter aggregans</name>
    <dbReference type="NCBI Taxonomy" id="1510150"/>
    <lineage>
        <taxon>Bacteria</taxon>
        <taxon>Pseudomonadati</taxon>
        <taxon>Pseudomonadota</taxon>
        <taxon>Gammaproteobacteria</taxon>
        <taxon>Pseudomonadales</taxon>
        <taxon>Pseudomonadaceae</taxon>
        <taxon>Permianibacter</taxon>
    </lineage>
</organism>
<dbReference type="InterPro" id="IPR036250">
    <property type="entry name" value="AcylCo_DH-like_C"/>
</dbReference>
<feature type="domain" description="Acyl-CoA dehydrogenase/oxidase N-terminal" evidence="17">
    <location>
        <begin position="127"/>
        <end position="234"/>
    </location>
</feature>
<evidence type="ECO:0000256" key="7">
    <source>
        <dbReference type="ARBA" id="ARBA00022630"/>
    </source>
</evidence>
<dbReference type="PANTHER" id="PTHR48083:SF33">
    <property type="entry name" value="ACYL-COENZYME A DEHYDROGENASE"/>
    <property type="match status" value="1"/>
</dbReference>
<evidence type="ECO:0000256" key="1">
    <source>
        <dbReference type="ARBA" id="ARBA00001974"/>
    </source>
</evidence>
<dbReference type="FunFam" id="1.10.540.10:FF:000004">
    <property type="entry name" value="Acyl-CoA dehydrogenase"/>
    <property type="match status" value="1"/>
</dbReference>
<proteinExistence type="inferred from homology"/>
<keyword evidence="14" id="KW-1133">Transmembrane helix</keyword>
<dbReference type="FunFam" id="2.40.110.10:FF:000010">
    <property type="entry name" value="Acyl-CoA dehydrogenase"/>
    <property type="match status" value="1"/>
</dbReference>
<dbReference type="InterPro" id="IPR050741">
    <property type="entry name" value="Acyl-CoA_dehydrogenase"/>
</dbReference>
<evidence type="ECO:0000256" key="6">
    <source>
        <dbReference type="ARBA" id="ARBA00020144"/>
    </source>
</evidence>
<dbReference type="OrthoDB" id="9802447at2"/>
<evidence type="ECO:0000259" key="17">
    <source>
        <dbReference type="Pfam" id="PF02771"/>
    </source>
</evidence>
<evidence type="ECO:0000256" key="4">
    <source>
        <dbReference type="ARBA" id="ARBA00012033"/>
    </source>
</evidence>
<dbReference type="Pfam" id="PF02770">
    <property type="entry name" value="Acyl-CoA_dh_M"/>
    <property type="match status" value="1"/>
</dbReference>
<dbReference type="FunFam" id="1.20.140.10:FF:000009">
    <property type="entry name" value="Acyl-CoA dehydrogenase"/>
    <property type="match status" value="1"/>
</dbReference>
<evidence type="ECO:0000256" key="5">
    <source>
        <dbReference type="ARBA" id="ARBA00012040"/>
    </source>
</evidence>
<dbReference type="Gene3D" id="2.40.110.10">
    <property type="entry name" value="Butyryl-CoA Dehydrogenase, subunit A, domain 2"/>
    <property type="match status" value="1"/>
</dbReference>
<dbReference type="PANTHER" id="PTHR48083">
    <property type="entry name" value="MEDIUM-CHAIN SPECIFIC ACYL-COA DEHYDROGENASE, MITOCHONDRIAL-RELATED"/>
    <property type="match status" value="1"/>
</dbReference>
<comment type="pathway">
    <text evidence="2">Lipid metabolism; fatty acid beta-oxidation.</text>
</comment>
<feature type="domain" description="Acyl-CoA dehydrogenase/oxidase C-terminal" evidence="15">
    <location>
        <begin position="361"/>
        <end position="501"/>
    </location>
</feature>
<evidence type="ECO:0000256" key="11">
    <source>
        <dbReference type="ARBA" id="ARBA00023098"/>
    </source>
</evidence>
<evidence type="ECO:0000256" key="3">
    <source>
        <dbReference type="ARBA" id="ARBA00009347"/>
    </source>
</evidence>
<keyword evidence="9" id="KW-0276">Fatty acid metabolism</keyword>
<dbReference type="EMBL" id="SNYM01000024">
    <property type="protein sequence ID" value="TDQ44523.1"/>
    <property type="molecule type" value="Genomic_DNA"/>
</dbReference>
<keyword evidence="11" id="KW-0443">Lipid metabolism</keyword>
<dbReference type="RefSeq" id="WP_133593155.1">
    <property type="nucleotide sequence ID" value="NZ_CP037953.1"/>
</dbReference>
<dbReference type="InterPro" id="IPR037069">
    <property type="entry name" value="AcylCoA_DH/ox_N_sf"/>
</dbReference>
<keyword evidence="10" id="KW-0560">Oxidoreductase</keyword>
<dbReference type="InterPro" id="IPR006091">
    <property type="entry name" value="Acyl-CoA_Oxase/DH_mid-dom"/>
</dbReference>
<dbReference type="GO" id="GO:0050660">
    <property type="term" value="F:flavin adenine dinucleotide binding"/>
    <property type="evidence" value="ECO:0007669"/>
    <property type="project" value="InterPro"/>
</dbReference>
<evidence type="ECO:0000256" key="10">
    <source>
        <dbReference type="ARBA" id="ARBA00023002"/>
    </source>
</evidence>
<dbReference type="GO" id="GO:0005737">
    <property type="term" value="C:cytoplasm"/>
    <property type="evidence" value="ECO:0007669"/>
    <property type="project" value="TreeGrafter"/>
</dbReference>
<dbReference type="Pfam" id="PF02771">
    <property type="entry name" value="Acyl-CoA_dh_N"/>
    <property type="match status" value="1"/>
</dbReference>
<dbReference type="GO" id="GO:0070991">
    <property type="term" value="F:medium-chain fatty acyl-CoA dehydrogenase activity"/>
    <property type="evidence" value="ECO:0007669"/>
    <property type="project" value="UniProtKB-EC"/>
</dbReference>
<dbReference type="InterPro" id="IPR046373">
    <property type="entry name" value="Acyl-CoA_Oxase/DH_mid-dom_sf"/>
</dbReference>
<evidence type="ECO:0000259" key="15">
    <source>
        <dbReference type="Pfam" id="PF00441"/>
    </source>
</evidence>
<dbReference type="EC" id="1.3.8.7" evidence="4"/>
<dbReference type="NCBIfam" id="NF007000">
    <property type="entry name" value="PRK09463.1"/>
    <property type="match status" value="1"/>
</dbReference>
<dbReference type="Pfam" id="PF09317">
    <property type="entry name" value="ACDH_C"/>
    <property type="match status" value="1"/>
</dbReference>
<dbReference type="GO" id="GO:0033539">
    <property type="term" value="P:fatty acid beta-oxidation using acyl-CoA dehydrogenase"/>
    <property type="evidence" value="ECO:0007669"/>
    <property type="project" value="InterPro"/>
</dbReference>
<protein>
    <recommendedName>
        <fullName evidence="6">Acyl-coenzyme A dehydrogenase</fullName>
        <ecNumber evidence="4">1.3.8.7</ecNumber>
        <ecNumber evidence="5">1.3.8.8</ecNumber>
    </recommendedName>
</protein>
<evidence type="ECO:0000256" key="13">
    <source>
        <dbReference type="ARBA" id="ARBA00049247"/>
    </source>
</evidence>
<evidence type="ECO:0000259" key="16">
    <source>
        <dbReference type="Pfam" id="PF02770"/>
    </source>
</evidence>
<sequence length="822" mass="90061">MTTLVHLLVLLVVSGTMLYRRGALMTTLVANAIALVICSVVFEPSYVAWGLFIVAALVLLPTPLRKNLISKPVLSIFRRVLPPMTSTEREALEAGDVWWDGELFQGNPNWQTLLSYPKPTLSEEEQAFVDNETEELCRIVNDFNIVHKDRDLSPEAWEYLKKAGFLGMIIPKEYGGKGFSALAHSTVVTKLASRSCTAAVTVMVPNSLGPAELLLHYGTKEQKDHYLPRLARGEEIPCFALTAPKAGSDAGAIPDTGIICQGTYEGKEVLGIRLNWNKRYITLAPVATVLGLAFKLYDPDKLLGDKVDYGITCALIPTDHPGVEVGRRHLPMGMAFMNGPTTGKDVFIPLDWIIGGKEYAGQGWRMLVECLSAGRGISLPALGTATAQVAYRMTGAYARVRKQFKTHIGAFEGIEEAMARIAGKTYQLEAMRQMTAASIDLGVKPAVVTAIAKYHMTELGRAVVTDAMDVHAGRGVIMGPENYLAHGFVSQPIAITVEGANILTRNLMIFGQGAVRCHPFVFDEMQAAANTDKVKGLTDFDQLLFKHIGYAASNFVRTLMLGLTAGRLANAPTSGETKRHFEQLSRFSAALALVADVSMMLLGGDLKRRERLSARLGDVLSNLYMASTALKYYHDQGCPASDLPYVRWCVRNALYECQKAFSQFFANMPNSFVAWLMKLVVLPFGNKVRKPNDKLDHLLVAAMMKDHELRDRVTAQVYLGAEDQPLAKMEAAFKAVLAAADADRKLGKAMRKGQMQEVEGPQTYEDVLQRALQAGVIDSAEAELLRKAEALRDEVIQVDSFARGHFTVSALDKSGKSHSQAA</sequence>
<comment type="caution">
    <text evidence="19">The sequence shown here is derived from an EMBL/GenBank/DDBJ whole genome shotgun (WGS) entry which is preliminary data.</text>
</comment>
<comment type="similarity">
    <text evidence="3">Belongs to the acyl-CoA dehydrogenase family.</text>
</comment>
<dbReference type="InterPro" id="IPR009100">
    <property type="entry name" value="AcylCoA_DH/oxidase_NM_dom_sf"/>
</dbReference>
<dbReference type="InterPro" id="IPR015396">
    <property type="entry name" value="FadE_C"/>
</dbReference>
<dbReference type="InterPro" id="IPR013786">
    <property type="entry name" value="AcylCoA_DH/ox_N"/>
</dbReference>
<dbReference type="Proteomes" id="UP000295375">
    <property type="component" value="Unassembled WGS sequence"/>
</dbReference>
<keyword evidence="8" id="KW-0274">FAD</keyword>
<evidence type="ECO:0000256" key="14">
    <source>
        <dbReference type="SAM" id="Phobius"/>
    </source>
</evidence>
<dbReference type="Gene3D" id="1.20.140.10">
    <property type="entry name" value="Butyryl-CoA Dehydrogenase, subunit A, domain 3"/>
    <property type="match status" value="1"/>
</dbReference>
<evidence type="ECO:0000259" key="18">
    <source>
        <dbReference type="Pfam" id="PF09317"/>
    </source>
</evidence>
<keyword evidence="14" id="KW-0472">Membrane</keyword>
<feature type="domain" description="Acyl-CoA dehydrogenase C-terminal bacterial-type" evidence="18">
    <location>
        <begin position="515"/>
        <end position="801"/>
    </location>
</feature>
<reference evidence="19 20" key="1">
    <citation type="submission" date="2019-03" db="EMBL/GenBank/DDBJ databases">
        <title>Genomic Encyclopedia of Type Strains, Phase IV (KMG-IV): sequencing the most valuable type-strain genomes for metagenomic binning, comparative biology and taxonomic classification.</title>
        <authorList>
            <person name="Goeker M."/>
        </authorList>
    </citation>
    <scope>NUCLEOTIDE SEQUENCE [LARGE SCALE GENOMIC DNA]</scope>
    <source>
        <strain evidence="19 20">DSM 103792</strain>
    </source>
</reference>
<dbReference type="UniPathway" id="UPA00659"/>
<accession>A0A4R6UH21</accession>
<dbReference type="Pfam" id="PF00441">
    <property type="entry name" value="Acyl-CoA_dh_1"/>
    <property type="match status" value="1"/>
</dbReference>
<dbReference type="SUPFAM" id="SSF47203">
    <property type="entry name" value="Acyl-CoA dehydrogenase C-terminal domain-like"/>
    <property type="match status" value="1"/>
</dbReference>
<feature type="transmembrane region" description="Helical" evidence="14">
    <location>
        <begin position="44"/>
        <end position="62"/>
    </location>
</feature>
<comment type="cofactor">
    <cofactor evidence="1">
        <name>FAD</name>
        <dbReference type="ChEBI" id="CHEBI:57692"/>
    </cofactor>
</comment>
<feature type="domain" description="Acyl-CoA oxidase/dehydrogenase middle" evidence="16">
    <location>
        <begin position="238"/>
        <end position="338"/>
    </location>
</feature>
<evidence type="ECO:0000256" key="2">
    <source>
        <dbReference type="ARBA" id="ARBA00005005"/>
    </source>
</evidence>
<dbReference type="InterPro" id="IPR009075">
    <property type="entry name" value="AcylCo_DH/oxidase_C"/>
</dbReference>
<name>A0A4R6UH21_9GAMM</name>
<evidence type="ECO:0000313" key="20">
    <source>
        <dbReference type="Proteomes" id="UP000295375"/>
    </source>
</evidence>
<evidence type="ECO:0000256" key="12">
    <source>
        <dbReference type="ARBA" id="ARBA00047882"/>
    </source>
</evidence>
<comment type="catalytic activity">
    <reaction evidence="13">
        <text>a long-chain 2,3-saturated fatty acyl-CoA + oxidized [electron-transfer flavoprotein] + H(+) = a long-chain (2E)-enoyl-CoA + reduced [electron-transfer flavoprotein]</text>
        <dbReference type="Rhea" id="RHEA:17721"/>
        <dbReference type="Rhea" id="RHEA-COMP:10685"/>
        <dbReference type="Rhea" id="RHEA-COMP:10686"/>
        <dbReference type="ChEBI" id="CHEBI:15378"/>
        <dbReference type="ChEBI" id="CHEBI:57692"/>
        <dbReference type="ChEBI" id="CHEBI:58307"/>
        <dbReference type="ChEBI" id="CHEBI:83721"/>
        <dbReference type="ChEBI" id="CHEBI:83727"/>
        <dbReference type="EC" id="1.3.8.8"/>
    </reaction>
</comment>
<evidence type="ECO:0000313" key="19">
    <source>
        <dbReference type="EMBL" id="TDQ44523.1"/>
    </source>
</evidence>
<keyword evidence="14" id="KW-0812">Transmembrane</keyword>
<dbReference type="Gene3D" id="1.10.540.10">
    <property type="entry name" value="Acyl-CoA dehydrogenase/oxidase, N-terminal domain"/>
    <property type="match status" value="1"/>
</dbReference>
<dbReference type="NCBIfam" id="NF009586">
    <property type="entry name" value="PRK13026.1"/>
    <property type="match status" value="1"/>
</dbReference>
<dbReference type="SUPFAM" id="SSF56645">
    <property type="entry name" value="Acyl-CoA dehydrogenase NM domain-like"/>
    <property type="match status" value="1"/>
</dbReference>
<comment type="catalytic activity">
    <reaction evidence="12">
        <text>a medium-chain 2,3-saturated fatty acyl-CoA + oxidized [electron-transfer flavoprotein] + H(+) = a medium-chain (2E)-enoyl-CoA + reduced [electron-transfer flavoprotein]</text>
        <dbReference type="Rhea" id="RHEA:14477"/>
        <dbReference type="Rhea" id="RHEA-COMP:10685"/>
        <dbReference type="Rhea" id="RHEA-COMP:10686"/>
        <dbReference type="ChEBI" id="CHEBI:15378"/>
        <dbReference type="ChEBI" id="CHEBI:57692"/>
        <dbReference type="ChEBI" id="CHEBI:58307"/>
        <dbReference type="ChEBI" id="CHEBI:83723"/>
        <dbReference type="ChEBI" id="CHEBI:83726"/>
        <dbReference type="EC" id="1.3.8.7"/>
    </reaction>
</comment>
<keyword evidence="7" id="KW-0285">Flavoprotein</keyword>
<keyword evidence="20" id="KW-1185">Reference proteome</keyword>
<evidence type="ECO:0000256" key="9">
    <source>
        <dbReference type="ARBA" id="ARBA00022832"/>
    </source>
</evidence>
<gene>
    <name evidence="19" type="ORF">EV696_1245</name>
</gene>
<dbReference type="AlphaFoldDB" id="A0A4R6UH21"/>